<keyword evidence="3" id="KW-0472">Membrane</keyword>
<evidence type="ECO:0000313" key="4">
    <source>
        <dbReference type="EMBL" id="PIS23222.1"/>
    </source>
</evidence>
<keyword evidence="3" id="KW-0812">Transmembrane</keyword>
<gene>
    <name evidence="4" type="ORF">COT49_01185</name>
</gene>
<dbReference type="AlphaFoldDB" id="A0A2H0XEB3"/>
<evidence type="ECO:0008006" key="6">
    <source>
        <dbReference type="Google" id="ProtNLM"/>
    </source>
</evidence>
<evidence type="ECO:0000256" key="3">
    <source>
        <dbReference type="SAM" id="Phobius"/>
    </source>
</evidence>
<keyword evidence="1" id="KW-0175">Coiled coil</keyword>
<sequence>MPQKEVQQVKKQHPVPQNIMSVEFKLVGDMTVRQFFYVAAGGILALVFFKSGLPFLARWSLTILFGLMGAAMAFVPLEERGLDVWMMSFLKVLGKSTQMVWHKDPNPPVYFLSDYARSITADALAVAPAKSRARLYEYIKGIKQFDINDPYEVKRRNFLEKLNFEITMPRGLTVSEGAVTKIIGVLDEEVAFPRGPDKFPYIGEISSIVKIQNIRHDRPLKNISFEKEIILPRPDTKEPKQEKILVKESRDINFAAEAEELKKKAESLSKTVNEIRINIEKETAKKSVKPKGVVNLGKLKEVLKKPEEVPKAIANGSEILESGVITMEKKVREPVEKPVSEAPKKEPPKQVAPVEQPKIQNLDIQPPRETKDPEIPNSANIVIENNILKGGVMDSGGHLVEGALILVKDAKGDPERALKTNSLGEFFTATALDNGLYTIETKSENLVFDVINFKAEGKPIGFLTIKAKLP</sequence>
<evidence type="ECO:0000313" key="5">
    <source>
        <dbReference type="Proteomes" id="UP000230340"/>
    </source>
</evidence>
<protein>
    <recommendedName>
        <fullName evidence="6">SD-repeat containing protein B domain-containing protein</fullName>
    </recommendedName>
</protein>
<organism evidence="4 5">
    <name type="scientific">candidate division WWE3 bacterium CG08_land_8_20_14_0_20_40_13</name>
    <dbReference type="NCBI Taxonomy" id="1975084"/>
    <lineage>
        <taxon>Bacteria</taxon>
        <taxon>Katanobacteria</taxon>
    </lineage>
</organism>
<reference evidence="5" key="1">
    <citation type="submission" date="2017-09" db="EMBL/GenBank/DDBJ databases">
        <title>Depth-based differentiation of microbial function through sediment-hosted aquifers and enrichment of novel symbionts in the deep terrestrial subsurface.</title>
        <authorList>
            <person name="Probst A.J."/>
            <person name="Ladd B."/>
            <person name="Jarett J.K."/>
            <person name="Geller-Mcgrath D.E."/>
            <person name="Sieber C.M.K."/>
            <person name="Emerson J.B."/>
            <person name="Anantharaman K."/>
            <person name="Thomas B.C."/>
            <person name="Malmstrom R."/>
            <person name="Stieglmeier M."/>
            <person name="Klingl A."/>
            <person name="Woyke T."/>
            <person name="Ryan C.M."/>
            <person name="Banfield J.F."/>
        </authorList>
    </citation>
    <scope>NUCLEOTIDE SEQUENCE [LARGE SCALE GENOMIC DNA]</scope>
</reference>
<feature type="compositionally biased region" description="Basic and acidic residues" evidence="2">
    <location>
        <begin position="331"/>
        <end position="348"/>
    </location>
</feature>
<proteinExistence type="predicted"/>
<comment type="caution">
    <text evidence="4">The sequence shown here is derived from an EMBL/GenBank/DDBJ whole genome shotgun (WGS) entry which is preliminary data.</text>
</comment>
<feature type="coiled-coil region" evidence="1">
    <location>
        <begin position="258"/>
        <end position="285"/>
    </location>
</feature>
<dbReference type="EMBL" id="PEYT01000008">
    <property type="protein sequence ID" value="PIS23222.1"/>
    <property type="molecule type" value="Genomic_DNA"/>
</dbReference>
<feature type="transmembrane region" description="Helical" evidence="3">
    <location>
        <begin position="35"/>
        <end position="53"/>
    </location>
</feature>
<accession>A0A2H0XEB3</accession>
<feature type="region of interest" description="Disordered" evidence="2">
    <location>
        <begin position="331"/>
        <end position="353"/>
    </location>
</feature>
<name>A0A2H0XEB3_UNCKA</name>
<evidence type="ECO:0000256" key="2">
    <source>
        <dbReference type="SAM" id="MobiDB-lite"/>
    </source>
</evidence>
<evidence type="ECO:0000256" key="1">
    <source>
        <dbReference type="SAM" id="Coils"/>
    </source>
</evidence>
<keyword evidence="3" id="KW-1133">Transmembrane helix</keyword>
<dbReference type="Proteomes" id="UP000230340">
    <property type="component" value="Unassembled WGS sequence"/>
</dbReference>